<reference evidence="5 6" key="1">
    <citation type="journal article" date="2018" name="Sci. Rep.">
        <title>Genome sequence of the cauliflower mushroom Sparassis crispa (Hanabiratake) and its association with beneficial usage.</title>
        <authorList>
            <person name="Kiyama R."/>
            <person name="Furutani Y."/>
            <person name="Kawaguchi K."/>
            <person name="Nakanishi T."/>
        </authorList>
    </citation>
    <scope>NUCLEOTIDE SEQUENCE [LARGE SCALE GENOMIC DNA]</scope>
</reference>
<dbReference type="FunCoup" id="A0A401GB52">
    <property type="interactions" value="116"/>
</dbReference>
<keyword evidence="3" id="KW-0687">Ribonucleoprotein</keyword>
<comment type="similarity">
    <text evidence="1">Belongs to the universal ribosomal protein uS11 family.</text>
</comment>
<dbReference type="GO" id="GO:0003735">
    <property type="term" value="F:structural constituent of ribosome"/>
    <property type="evidence" value="ECO:0007669"/>
    <property type="project" value="InterPro"/>
</dbReference>
<dbReference type="GeneID" id="38776315"/>
<dbReference type="GO" id="GO:0006412">
    <property type="term" value="P:translation"/>
    <property type="evidence" value="ECO:0007669"/>
    <property type="project" value="InterPro"/>
</dbReference>
<keyword evidence="6" id="KW-1185">Reference proteome</keyword>
<dbReference type="InParanoid" id="A0A401GB52"/>
<dbReference type="InterPro" id="IPR036967">
    <property type="entry name" value="Ribosomal_uS11_sf"/>
</dbReference>
<evidence type="ECO:0008006" key="7">
    <source>
        <dbReference type="Google" id="ProtNLM"/>
    </source>
</evidence>
<dbReference type="OrthoDB" id="1654884at2759"/>
<evidence type="ECO:0000256" key="2">
    <source>
        <dbReference type="ARBA" id="ARBA00022980"/>
    </source>
</evidence>
<proteinExistence type="inferred from homology"/>
<sequence length="180" mass="19734">MPELFANLATPPSSQQAQIPQPRADISHPPAAPMTAYNQPVNPIRHSRAEFITEDLTKEKPKYGVYVQSTPNNTIVTLTRPNGNPILTLSGGKVGYKGANKATFEASSKCAMGVFEALAKEQEKEDLRWELFVSGFGSGRDAFHKALMAADPTIKAALRRITDRTPIKIGGTRAQKMKRR</sequence>
<dbReference type="PANTHER" id="PTHR11759">
    <property type="entry name" value="40S RIBOSOMAL PROTEIN S14/30S RIBOSOMAL PROTEIN S11"/>
    <property type="match status" value="1"/>
</dbReference>
<name>A0A401GB52_9APHY</name>
<dbReference type="SUPFAM" id="SSF53137">
    <property type="entry name" value="Translational machinery components"/>
    <property type="match status" value="1"/>
</dbReference>
<accession>A0A401GB52</accession>
<evidence type="ECO:0000256" key="3">
    <source>
        <dbReference type="ARBA" id="ARBA00023274"/>
    </source>
</evidence>
<dbReference type="Pfam" id="PF00411">
    <property type="entry name" value="Ribosomal_S11"/>
    <property type="match status" value="1"/>
</dbReference>
<keyword evidence="2" id="KW-0689">Ribosomal protein</keyword>
<dbReference type="InterPro" id="IPR001971">
    <property type="entry name" value="Ribosomal_uS11"/>
</dbReference>
<feature type="region of interest" description="Disordered" evidence="4">
    <location>
        <begin position="1"/>
        <end position="32"/>
    </location>
</feature>
<organism evidence="5 6">
    <name type="scientific">Sparassis crispa</name>
    <dbReference type="NCBI Taxonomy" id="139825"/>
    <lineage>
        <taxon>Eukaryota</taxon>
        <taxon>Fungi</taxon>
        <taxon>Dikarya</taxon>
        <taxon>Basidiomycota</taxon>
        <taxon>Agaricomycotina</taxon>
        <taxon>Agaricomycetes</taxon>
        <taxon>Polyporales</taxon>
        <taxon>Sparassidaceae</taxon>
        <taxon>Sparassis</taxon>
    </lineage>
</organism>
<evidence type="ECO:0000313" key="6">
    <source>
        <dbReference type="Proteomes" id="UP000287166"/>
    </source>
</evidence>
<evidence type="ECO:0000256" key="4">
    <source>
        <dbReference type="SAM" id="MobiDB-lite"/>
    </source>
</evidence>
<protein>
    <recommendedName>
        <fullName evidence="7">37S ribosomal protein</fullName>
    </recommendedName>
</protein>
<evidence type="ECO:0000256" key="1">
    <source>
        <dbReference type="ARBA" id="ARBA00006194"/>
    </source>
</evidence>
<dbReference type="RefSeq" id="XP_027610311.1">
    <property type="nucleotide sequence ID" value="XM_027754510.1"/>
</dbReference>
<dbReference type="Proteomes" id="UP000287166">
    <property type="component" value="Unassembled WGS sequence"/>
</dbReference>
<dbReference type="Gene3D" id="3.30.420.80">
    <property type="entry name" value="Ribosomal protein S11"/>
    <property type="match status" value="1"/>
</dbReference>
<dbReference type="STRING" id="139825.A0A401GB52"/>
<dbReference type="HAMAP" id="MF_01310">
    <property type="entry name" value="Ribosomal_uS11"/>
    <property type="match status" value="1"/>
</dbReference>
<dbReference type="GO" id="GO:1990904">
    <property type="term" value="C:ribonucleoprotein complex"/>
    <property type="evidence" value="ECO:0007669"/>
    <property type="project" value="UniProtKB-KW"/>
</dbReference>
<comment type="caution">
    <text evidence="5">The sequence shown here is derived from an EMBL/GenBank/DDBJ whole genome shotgun (WGS) entry which is preliminary data.</text>
</comment>
<dbReference type="EMBL" id="BFAD01000002">
    <property type="protein sequence ID" value="GBE79398.1"/>
    <property type="molecule type" value="Genomic_DNA"/>
</dbReference>
<evidence type="ECO:0000313" key="5">
    <source>
        <dbReference type="EMBL" id="GBE79398.1"/>
    </source>
</evidence>
<gene>
    <name evidence="5" type="ORF">SCP_0205960</name>
</gene>
<dbReference type="GO" id="GO:0005840">
    <property type="term" value="C:ribosome"/>
    <property type="evidence" value="ECO:0007669"/>
    <property type="project" value="UniProtKB-KW"/>
</dbReference>
<feature type="compositionally biased region" description="Low complexity" evidence="4">
    <location>
        <begin position="11"/>
        <end position="22"/>
    </location>
</feature>
<dbReference type="AlphaFoldDB" id="A0A401GB52"/>